<evidence type="ECO:0000313" key="1">
    <source>
        <dbReference type="EMBL" id="CDW26614.1"/>
    </source>
</evidence>
<name>A0A0K2TL15_LEPSM</name>
<protein>
    <submittedName>
        <fullName evidence="1">Uncharacterized protein</fullName>
    </submittedName>
</protein>
<sequence>MNECLMSINRRIKDKSFVLIIEDHYVVIPLMQRVISTLVKGNICEFNKRYRLHHSMRLSIHFLNCLGA</sequence>
<dbReference type="AlphaFoldDB" id="A0A0K2TL15"/>
<dbReference type="EMBL" id="HACA01009253">
    <property type="protein sequence ID" value="CDW26614.1"/>
    <property type="molecule type" value="Transcribed_RNA"/>
</dbReference>
<proteinExistence type="predicted"/>
<organism evidence="1">
    <name type="scientific">Lepeophtheirus salmonis</name>
    <name type="common">Salmon louse</name>
    <name type="synonym">Caligus salmonis</name>
    <dbReference type="NCBI Taxonomy" id="72036"/>
    <lineage>
        <taxon>Eukaryota</taxon>
        <taxon>Metazoa</taxon>
        <taxon>Ecdysozoa</taxon>
        <taxon>Arthropoda</taxon>
        <taxon>Crustacea</taxon>
        <taxon>Multicrustacea</taxon>
        <taxon>Hexanauplia</taxon>
        <taxon>Copepoda</taxon>
        <taxon>Siphonostomatoida</taxon>
        <taxon>Caligidae</taxon>
        <taxon>Lepeophtheirus</taxon>
    </lineage>
</organism>
<accession>A0A0K2TL15</accession>
<reference evidence="1" key="1">
    <citation type="submission" date="2014-05" db="EMBL/GenBank/DDBJ databases">
        <authorList>
            <person name="Chronopoulou M."/>
        </authorList>
    </citation>
    <scope>NUCLEOTIDE SEQUENCE</scope>
    <source>
        <tissue evidence="1">Whole organism</tissue>
    </source>
</reference>